<comment type="subcellular location">
    <subcellularLocation>
        <location evidence="1">Secreted</location>
    </subcellularLocation>
</comment>
<evidence type="ECO:0000313" key="6">
    <source>
        <dbReference type="EMBL" id="JAV19160.1"/>
    </source>
</evidence>
<evidence type="ECO:0000256" key="1">
    <source>
        <dbReference type="ARBA" id="ARBA00004613"/>
    </source>
</evidence>
<comment type="similarity">
    <text evidence="2">Belongs to the PBP/GOBP family.</text>
</comment>
<dbReference type="GO" id="GO:0005549">
    <property type="term" value="F:odorant binding"/>
    <property type="evidence" value="ECO:0007669"/>
    <property type="project" value="InterPro"/>
</dbReference>
<reference evidence="6" key="1">
    <citation type="submission" date="2017-01" db="EMBL/GenBank/DDBJ databases">
        <title>A deep insight into the sialotranscriptome of adult male and female Cluex tarsalis mosquitoes.</title>
        <authorList>
            <person name="Ribeiro J.M."/>
            <person name="Moreira F."/>
            <person name="Bernard K.A."/>
            <person name="Calvo E."/>
        </authorList>
    </citation>
    <scope>NUCLEOTIDE SEQUENCE</scope>
    <source>
        <strain evidence="6">Kern County</strain>
        <tissue evidence="6">Salivary glands</tissue>
    </source>
</reference>
<dbReference type="SUPFAM" id="SSF47565">
    <property type="entry name" value="Insect pheromone/odorant-binding proteins"/>
    <property type="match status" value="1"/>
</dbReference>
<evidence type="ECO:0000256" key="3">
    <source>
        <dbReference type="ARBA" id="ARBA00022525"/>
    </source>
</evidence>
<evidence type="ECO:0000256" key="4">
    <source>
        <dbReference type="ARBA" id="ARBA00022729"/>
    </source>
</evidence>
<dbReference type="EMBL" id="GFDL01015885">
    <property type="protein sequence ID" value="JAV19160.1"/>
    <property type="molecule type" value="Transcribed_RNA"/>
</dbReference>
<proteinExistence type="inferred from homology"/>
<dbReference type="InterPro" id="IPR036728">
    <property type="entry name" value="PBP_GOBP_sf"/>
</dbReference>
<dbReference type="PANTHER" id="PTHR11857:SF43">
    <property type="entry name" value="GEO07291P1-RELATED"/>
    <property type="match status" value="1"/>
</dbReference>
<dbReference type="AlphaFoldDB" id="A0A1Q3EV27"/>
<dbReference type="PANTHER" id="PTHR11857">
    <property type="entry name" value="ODORANT BINDING PROTEIN-RELATED"/>
    <property type="match status" value="1"/>
</dbReference>
<feature type="chain" id="PRO_5010381965" evidence="5">
    <location>
        <begin position="22"/>
        <end position="314"/>
    </location>
</feature>
<sequence>MNSRVVAVLVTVLVQAVCIWSAAVPACPDDSSQPAAADPSSWTPRNPEQTMYAYVRCLNDSTASVEQKIRWVRWQPDASTESQCYVKCVSEELRLFDVHERRFRPERFVLQAETYGRGDVNGELDKLRTNAKPMLAGSLEEVTCETVFNKYATFYATHTETILKMFHGDHRDLMETYGKLGDKVKQIGETFVAYCEKRYGGSWNEDEACPATALVDCVLRGFRWITEEGEVNVNEIRRDYAAAGFSDSDEASCTSAAGARDLFQCLRGLTADGATRLNQVIRERNQRTAFYFDATSQEEPWRSAVEFGQQRMNL</sequence>
<keyword evidence="3" id="KW-0964">Secreted</keyword>
<protein>
    <submittedName>
        <fullName evidence="6">Putative long form d7 salivary protein</fullName>
    </submittedName>
</protein>
<dbReference type="GO" id="GO:0007608">
    <property type="term" value="P:sensory perception of smell"/>
    <property type="evidence" value="ECO:0007669"/>
    <property type="project" value="TreeGrafter"/>
</dbReference>
<feature type="signal peptide" evidence="5">
    <location>
        <begin position="1"/>
        <end position="21"/>
    </location>
</feature>
<evidence type="ECO:0000256" key="5">
    <source>
        <dbReference type="SAM" id="SignalP"/>
    </source>
</evidence>
<evidence type="ECO:0000256" key="2">
    <source>
        <dbReference type="ARBA" id="ARBA00008098"/>
    </source>
</evidence>
<accession>A0A1Q3EV27</accession>
<dbReference type="GO" id="GO:0005615">
    <property type="term" value="C:extracellular space"/>
    <property type="evidence" value="ECO:0007669"/>
    <property type="project" value="TreeGrafter"/>
</dbReference>
<keyword evidence="4 5" id="KW-0732">Signal</keyword>
<organism evidence="6">
    <name type="scientific">Culex tarsalis</name>
    <name type="common">Encephalitis mosquito</name>
    <dbReference type="NCBI Taxonomy" id="7177"/>
    <lineage>
        <taxon>Eukaryota</taxon>
        <taxon>Metazoa</taxon>
        <taxon>Ecdysozoa</taxon>
        <taxon>Arthropoda</taxon>
        <taxon>Hexapoda</taxon>
        <taxon>Insecta</taxon>
        <taxon>Pterygota</taxon>
        <taxon>Neoptera</taxon>
        <taxon>Endopterygota</taxon>
        <taxon>Diptera</taxon>
        <taxon>Nematocera</taxon>
        <taxon>Culicoidea</taxon>
        <taxon>Culicidae</taxon>
        <taxon>Culicinae</taxon>
        <taxon>Culicini</taxon>
        <taxon>Culex</taxon>
        <taxon>Culex</taxon>
    </lineage>
</organism>
<name>A0A1Q3EV27_CULTA</name>
<dbReference type="Gene3D" id="1.10.238.20">
    <property type="entry name" value="Pheromone/general odorant binding protein domain"/>
    <property type="match status" value="2"/>
</dbReference>